<protein>
    <submittedName>
        <fullName evidence="5">Enolase C-terminal domain-like protein</fullName>
    </submittedName>
</protein>
<evidence type="ECO:0000256" key="1">
    <source>
        <dbReference type="ARBA" id="ARBA00008031"/>
    </source>
</evidence>
<dbReference type="EMBL" id="CP142149">
    <property type="protein sequence ID" value="WSE27137.1"/>
    <property type="molecule type" value="Genomic_DNA"/>
</dbReference>
<dbReference type="SFLD" id="SFLDG00180">
    <property type="entry name" value="muconate_cycloisomerase"/>
    <property type="match status" value="1"/>
</dbReference>
<gene>
    <name evidence="5" type="ORF">VSH64_30260</name>
</gene>
<dbReference type="Gene3D" id="3.20.20.120">
    <property type="entry name" value="Enolase-like C-terminal domain"/>
    <property type="match status" value="1"/>
</dbReference>
<feature type="domain" description="Mandelate racemase/muconate lactonizing enzyme C-terminal" evidence="4">
    <location>
        <begin position="144"/>
        <end position="239"/>
    </location>
</feature>
<dbReference type="Pfam" id="PF13378">
    <property type="entry name" value="MR_MLE_C"/>
    <property type="match status" value="1"/>
</dbReference>
<accession>A0ABZ1I020</accession>
<dbReference type="Gene3D" id="3.30.390.10">
    <property type="entry name" value="Enolase-like, N-terminal domain"/>
    <property type="match status" value="1"/>
</dbReference>
<dbReference type="InterPro" id="IPR029065">
    <property type="entry name" value="Enolase_C-like"/>
</dbReference>
<dbReference type="RefSeq" id="WP_326566147.1">
    <property type="nucleotide sequence ID" value="NZ_CP142149.1"/>
</dbReference>
<evidence type="ECO:0000256" key="3">
    <source>
        <dbReference type="ARBA" id="ARBA00023235"/>
    </source>
</evidence>
<reference evidence="5 6" key="1">
    <citation type="journal article" date="2015" name="Int. J. Syst. Evol. Microbiol.">
        <title>Amycolatopsis rhabdoformis sp. nov., an actinomycete isolated from a tropical forest soil.</title>
        <authorList>
            <person name="Souza W.R."/>
            <person name="Silva R.E."/>
            <person name="Goodfellow M."/>
            <person name="Busarakam K."/>
            <person name="Figueiro F.S."/>
            <person name="Ferreira D."/>
            <person name="Rodrigues-Filho E."/>
            <person name="Moraes L.A.B."/>
            <person name="Zucchi T.D."/>
        </authorList>
    </citation>
    <scope>NUCLEOTIDE SEQUENCE [LARGE SCALE GENOMIC DNA]</scope>
    <source>
        <strain evidence="5 6">NCIMB 14900</strain>
    </source>
</reference>
<dbReference type="InterPro" id="IPR013342">
    <property type="entry name" value="Mandelate_racemase_C"/>
</dbReference>
<dbReference type="InterPro" id="IPR029017">
    <property type="entry name" value="Enolase-like_N"/>
</dbReference>
<dbReference type="Proteomes" id="UP001330812">
    <property type="component" value="Chromosome"/>
</dbReference>
<dbReference type="Pfam" id="PF02746">
    <property type="entry name" value="MR_MLE_N"/>
    <property type="match status" value="1"/>
</dbReference>
<evidence type="ECO:0000259" key="4">
    <source>
        <dbReference type="SMART" id="SM00922"/>
    </source>
</evidence>
<organism evidence="5 6">
    <name type="scientific">Amycolatopsis rhabdoformis</name>
    <dbReference type="NCBI Taxonomy" id="1448059"/>
    <lineage>
        <taxon>Bacteria</taxon>
        <taxon>Bacillati</taxon>
        <taxon>Actinomycetota</taxon>
        <taxon>Actinomycetes</taxon>
        <taxon>Pseudonocardiales</taxon>
        <taxon>Pseudonocardiaceae</taxon>
        <taxon>Amycolatopsis</taxon>
    </lineage>
</organism>
<evidence type="ECO:0000313" key="6">
    <source>
        <dbReference type="Proteomes" id="UP001330812"/>
    </source>
</evidence>
<dbReference type="PANTHER" id="PTHR48073">
    <property type="entry name" value="O-SUCCINYLBENZOATE SYNTHASE-RELATED"/>
    <property type="match status" value="1"/>
</dbReference>
<dbReference type="SMART" id="SM00922">
    <property type="entry name" value="MR_MLE"/>
    <property type="match status" value="1"/>
</dbReference>
<dbReference type="SFLD" id="SFLDS00001">
    <property type="entry name" value="Enolase"/>
    <property type="match status" value="1"/>
</dbReference>
<dbReference type="SFLD" id="SFLDF00009">
    <property type="entry name" value="o-succinylbenzoate_synthase"/>
    <property type="match status" value="1"/>
</dbReference>
<keyword evidence="6" id="KW-1185">Reference proteome</keyword>
<dbReference type="InterPro" id="IPR036849">
    <property type="entry name" value="Enolase-like_C_sf"/>
</dbReference>
<dbReference type="SUPFAM" id="SSF51604">
    <property type="entry name" value="Enolase C-terminal domain-like"/>
    <property type="match status" value="1"/>
</dbReference>
<dbReference type="InterPro" id="IPR013341">
    <property type="entry name" value="Mandelate_racemase_N_dom"/>
</dbReference>
<evidence type="ECO:0000313" key="5">
    <source>
        <dbReference type="EMBL" id="WSE27137.1"/>
    </source>
</evidence>
<keyword evidence="3" id="KW-0413">Isomerase</keyword>
<comment type="similarity">
    <text evidence="1">Belongs to the mandelate racemase/muconate lactonizing enzyme family.</text>
</comment>
<dbReference type="SUPFAM" id="SSF54826">
    <property type="entry name" value="Enolase N-terminal domain-like"/>
    <property type="match status" value="1"/>
</dbReference>
<name>A0ABZ1I020_9PSEU</name>
<evidence type="ECO:0000256" key="2">
    <source>
        <dbReference type="ARBA" id="ARBA00022723"/>
    </source>
</evidence>
<proteinExistence type="inferred from homology"/>
<dbReference type="PANTHER" id="PTHR48073:SF2">
    <property type="entry name" value="O-SUCCINYLBENZOATE SYNTHASE"/>
    <property type="match status" value="1"/>
</dbReference>
<sequence>MTTSKISSIDVIPFRIPLKHEVKFATGRLTHAEHLLVRVRTADGVVGLAEAIPRPMIYGETTVSIAHVIDTMIAPAAQSLDLLGTEELGHRLRHLAGNPTARGAVELAMFDALGKTLGVPCHELLGGYAPQARVTAILGAGTIDEVVAETAALRADHGITSYKVKVGLDLDRDVRLMATLREEHPDALIYVDANHGYSAADAMTFLESTKDHRLAWIEEPCPAEDVLGRADVVAKSTVPVLGDESCTTPREVATEVLARRCTMISIKLARTGIRASTRIREFCAAVGAQAIVGSQGDSAIGTYTSAAFAAANPVTAQHPAELAYLLNLDGDLVTTPPEIRDGVLRIPAEPGFGFDIDEAALARFRTDRPGERS</sequence>
<keyword evidence="2" id="KW-0479">Metal-binding</keyword>